<dbReference type="RefSeq" id="WP_338450686.1">
    <property type="nucleotide sequence ID" value="NZ_CP137640.1"/>
</dbReference>
<protein>
    <submittedName>
        <fullName evidence="1">Transposase</fullName>
    </submittedName>
</protein>
<dbReference type="Proteomes" id="UP001357223">
    <property type="component" value="Chromosome"/>
</dbReference>
<gene>
    <name evidence="1" type="ORF">R4Z09_01655</name>
</gene>
<name>A0ABZ2CDF0_9BACI</name>
<evidence type="ECO:0000313" key="1">
    <source>
        <dbReference type="EMBL" id="WVX81776.1"/>
    </source>
</evidence>
<dbReference type="EMBL" id="CP137640">
    <property type="protein sequence ID" value="WVX81776.1"/>
    <property type="molecule type" value="Genomic_DNA"/>
</dbReference>
<keyword evidence="2" id="KW-1185">Reference proteome</keyword>
<dbReference type="NCBIfam" id="TIGR01765">
    <property type="entry name" value="tspaseT_teng_N"/>
    <property type="match status" value="1"/>
</dbReference>
<accession>A0ABZ2CDF0</accession>
<proteinExistence type="predicted"/>
<evidence type="ECO:0000313" key="2">
    <source>
        <dbReference type="Proteomes" id="UP001357223"/>
    </source>
</evidence>
<reference evidence="1 2" key="1">
    <citation type="submission" date="2023-10" db="EMBL/GenBank/DDBJ databases">
        <title>Niallia locisalis sp.nov. isolated from a salt pond sample.</title>
        <authorList>
            <person name="Li X.-J."/>
            <person name="Dong L."/>
        </authorList>
    </citation>
    <scope>NUCLEOTIDE SEQUENCE [LARGE SCALE GENOMIC DNA]</scope>
    <source>
        <strain evidence="1 2">DSM 29761</strain>
    </source>
</reference>
<sequence>MKITKIAVLAVDNEQLKDLERLNRLMAVFCSAIRYSFNRLVEGEKEGKLIKRVQDLFHLNKRYAEDAVMQAKAVMSSQEELLPIRLESVQAKIQKTERKITDYQTGKKTPKKVTAETCLEGLDARLTKLKEKESTLLKHQQEGSTICYFWEKGKLL</sequence>
<organism evidence="1 2">
    <name type="scientific">Niallia oryzisoli</name>
    <dbReference type="NCBI Taxonomy" id="1737571"/>
    <lineage>
        <taxon>Bacteria</taxon>
        <taxon>Bacillati</taxon>
        <taxon>Bacillota</taxon>
        <taxon>Bacilli</taxon>
        <taxon>Bacillales</taxon>
        <taxon>Bacillaceae</taxon>
        <taxon>Niallia</taxon>
    </lineage>
</organism>
<dbReference type="InterPro" id="IPR010094">
    <property type="entry name" value="Transposase_put_N"/>
</dbReference>